<keyword evidence="3" id="KW-1185">Reference proteome</keyword>
<protein>
    <submittedName>
        <fullName evidence="2">Uncharacterized protein</fullName>
    </submittedName>
</protein>
<feature type="signal peptide" evidence="1">
    <location>
        <begin position="1"/>
        <end position="15"/>
    </location>
</feature>
<gene>
    <name evidence="2" type="ORF">AHMF7605_24055</name>
</gene>
<feature type="chain" id="PRO_5015712263" evidence="1">
    <location>
        <begin position="16"/>
        <end position="93"/>
    </location>
</feature>
<comment type="caution">
    <text evidence="2">The sequence shown here is derived from an EMBL/GenBank/DDBJ whole genome shotgun (WGS) entry which is preliminary data.</text>
</comment>
<dbReference type="RefSeq" id="WP_106932528.1">
    <property type="nucleotide sequence ID" value="NZ_PYFT01000001.1"/>
</dbReference>
<sequence length="93" mass="10188">MLRLLTFIAFFFVLAFVGGCSEDDAPLADCPSTAYINGLIQQVDAINAEVSVLQTQLPNAQGADKDAITVKIKSANDRKDTILKELNNYRHCL</sequence>
<keyword evidence="1" id="KW-0732">Signal</keyword>
<evidence type="ECO:0000313" key="2">
    <source>
        <dbReference type="EMBL" id="PSR56350.1"/>
    </source>
</evidence>
<name>A0A2T2YLH4_9BACT</name>
<proteinExistence type="predicted"/>
<dbReference type="PROSITE" id="PS51257">
    <property type="entry name" value="PROKAR_LIPOPROTEIN"/>
    <property type="match status" value="1"/>
</dbReference>
<dbReference type="Proteomes" id="UP000240357">
    <property type="component" value="Unassembled WGS sequence"/>
</dbReference>
<reference evidence="2 3" key="1">
    <citation type="submission" date="2018-03" db="EMBL/GenBank/DDBJ databases">
        <title>Adhaeribacter sp. HMF7605 Genome sequencing and assembly.</title>
        <authorList>
            <person name="Kang H."/>
            <person name="Kang J."/>
            <person name="Cha I."/>
            <person name="Kim H."/>
            <person name="Joh K."/>
        </authorList>
    </citation>
    <scope>NUCLEOTIDE SEQUENCE [LARGE SCALE GENOMIC DNA]</scope>
    <source>
        <strain evidence="2 3">HMF7605</strain>
    </source>
</reference>
<dbReference type="AlphaFoldDB" id="A0A2T2YLH4"/>
<evidence type="ECO:0000256" key="1">
    <source>
        <dbReference type="SAM" id="SignalP"/>
    </source>
</evidence>
<dbReference type="EMBL" id="PYFT01000001">
    <property type="protein sequence ID" value="PSR56350.1"/>
    <property type="molecule type" value="Genomic_DNA"/>
</dbReference>
<evidence type="ECO:0000313" key="3">
    <source>
        <dbReference type="Proteomes" id="UP000240357"/>
    </source>
</evidence>
<dbReference type="OrthoDB" id="9924470at2"/>
<accession>A0A2T2YLH4</accession>
<organism evidence="2 3">
    <name type="scientific">Adhaeribacter arboris</name>
    <dbReference type="NCBI Taxonomy" id="2072846"/>
    <lineage>
        <taxon>Bacteria</taxon>
        <taxon>Pseudomonadati</taxon>
        <taxon>Bacteroidota</taxon>
        <taxon>Cytophagia</taxon>
        <taxon>Cytophagales</taxon>
        <taxon>Hymenobacteraceae</taxon>
        <taxon>Adhaeribacter</taxon>
    </lineage>
</organism>